<keyword evidence="1" id="KW-0547">Nucleotide-binding</keyword>
<accession>A0A453LG43</accession>
<dbReference type="Gramene" id="AET5Gv20746300.1">
    <property type="protein sequence ID" value="AET5Gv20746300.1"/>
    <property type="gene ID" value="AET5Gv20746300"/>
</dbReference>
<dbReference type="STRING" id="200361.A0A453LG43"/>
<dbReference type="GO" id="GO:0005886">
    <property type="term" value="C:plasma membrane"/>
    <property type="evidence" value="ECO:0007669"/>
    <property type="project" value="TreeGrafter"/>
</dbReference>
<dbReference type="GO" id="GO:0005524">
    <property type="term" value="F:ATP binding"/>
    <property type="evidence" value="ECO:0007669"/>
    <property type="project" value="UniProtKB-KW"/>
</dbReference>
<dbReference type="SUPFAM" id="SSF56112">
    <property type="entry name" value="Protein kinase-like (PK-like)"/>
    <property type="match status" value="1"/>
</dbReference>
<dbReference type="PROSITE" id="PS50011">
    <property type="entry name" value="PROTEIN_KINASE_DOM"/>
    <property type="match status" value="1"/>
</dbReference>
<dbReference type="Gene3D" id="1.10.510.10">
    <property type="entry name" value="Transferase(Phosphotransferase) domain 1"/>
    <property type="match status" value="1"/>
</dbReference>
<reference evidence="4" key="3">
    <citation type="journal article" date="2017" name="Nature">
        <title>Genome sequence of the progenitor of the wheat D genome Aegilops tauschii.</title>
        <authorList>
            <person name="Luo M.C."/>
            <person name="Gu Y.Q."/>
            <person name="Puiu D."/>
            <person name="Wang H."/>
            <person name="Twardziok S.O."/>
            <person name="Deal K.R."/>
            <person name="Huo N."/>
            <person name="Zhu T."/>
            <person name="Wang L."/>
            <person name="Wang Y."/>
            <person name="McGuire P.E."/>
            <person name="Liu S."/>
            <person name="Long H."/>
            <person name="Ramasamy R.K."/>
            <person name="Rodriguez J.C."/>
            <person name="Van S.L."/>
            <person name="Yuan L."/>
            <person name="Wang Z."/>
            <person name="Xia Z."/>
            <person name="Xiao L."/>
            <person name="Anderson O.D."/>
            <person name="Ouyang S."/>
            <person name="Liang Y."/>
            <person name="Zimin A.V."/>
            <person name="Pertea G."/>
            <person name="Qi P."/>
            <person name="Bennetzen J.L."/>
            <person name="Dai X."/>
            <person name="Dawson M.W."/>
            <person name="Muller H.G."/>
            <person name="Kugler K."/>
            <person name="Rivarola-Duarte L."/>
            <person name="Spannagl M."/>
            <person name="Mayer K.F.X."/>
            <person name="Lu F.H."/>
            <person name="Bevan M.W."/>
            <person name="Leroy P."/>
            <person name="Li P."/>
            <person name="You F.M."/>
            <person name="Sun Q."/>
            <person name="Liu Z."/>
            <person name="Lyons E."/>
            <person name="Wicker T."/>
            <person name="Salzberg S.L."/>
            <person name="Devos K.M."/>
            <person name="Dvorak J."/>
        </authorList>
    </citation>
    <scope>NUCLEOTIDE SEQUENCE [LARGE SCALE GENOMIC DNA]</scope>
    <source>
        <strain evidence="4">cv. AL8/78</strain>
    </source>
</reference>
<dbReference type="Pfam" id="PF00069">
    <property type="entry name" value="Pkinase"/>
    <property type="match status" value="1"/>
</dbReference>
<reference evidence="4" key="4">
    <citation type="submission" date="2019-03" db="UniProtKB">
        <authorList>
            <consortium name="EnsemblPlants"/>
        </authorList>
    </citation>
    <scope>IDENTIFICATION</scope>
</reference>
<organism evidence="4 5">
    <name type="scientific">Aegilops tauschii subsp. strangulata</name>
    <name type="common">Goatgrass</name>
    <dbReference type="NCBI Taxonomy" id="200361"/>
    <lineage>
        <taxon>Eukaryota</taxon>
        <taxon>Viridiplantae</taxon>
        <taxon>Streptophyta</taxon>
        <taxon>Embryophyta</taxon>
        <taxon>Tracheophyta</taxon>
        <taxon>Spermatophyta</taxon>
        <taxon>Magnoliopsida</taxon>
        <taxon>Liliopsida</taxon>
        <taxon>Poales</taxon>
        <taxon>Poaceae</taxon>
        <taxon>BOP clade</taxon>
        <taxon>Pooideae</taxon>
        <taxon>Triticodae</taxon>
        <taxon>Triticeae</taxon>
        <taxon>Triticinae</taxon>
        <taxon>Aegilops</taxon>
    </lineage>
</organism>
<evidence type="ECO:0000256" key="1">
    <source>
        <dbReference type="ARBA" id="ARBA00022741"/>
    </source>
</evidence>
<dbReference type="Proteomes" id="UP000015105">
    <property type="component" value="Chromosome 5D"/>
</dbReference>
<reference evidence="5" key="1">
    <citation type="journal article" date="2014" name="Science">
        <title>Ancient hybridizations among the ancestral genomes of bread wheat.</title>
        <authorList>
            <consortium name="International Wheat Genome Sequencing Consortium,"/>
            <person name="Marcussen T."/>
            <person name="Sandve S.R."/>
            <person name="Heier L."/>
            <person name="Spannagl M."/>
            <person name="Pfeifer M."/>
            <person name="Jakobsen K.S."/>
            <person name="Wulff B.B."/>
            <person name="Steuernagel B."/>
            <person name="Mayer K.F."/>
            <person name="Olsen O.A."/>
        </authorList>
    </citation>
    <scope>NUCLEOTIDE SEQUENCE [LARGE SCALE GENOMIC DNA]</scope>
    <source>
        <strain evidence="5">cv. AL8/78</strain>
    </source>
</reference>
<dbReference type="PANTHER" id="PTHR27005">
    <property type="entry name" value="WALL-ASSOCIATED RECEPTOR KINASE-LIKE 21"/>
    <property type="match status" value="1"/>
</dbReference>
<feature type="domain" description="Protein kinase" evidence="3">
    <location>
        <begin position="1"/>
        <end position="151"/>
    </location>
</feature>
<keyword evidence="2" id="KW-0067">ATP-binding</keyword>
<dbReference type="PANTHER" id="PTHR27005:SF389">
    <property type="entry name" value="OS01G0364400 PROTEIN"/>
    <property type="match status" value="1"/>
</dbReference>
<evidence type="ECO:0000313" key="5">
    <source>
        <dbReference type="Proteomes" id="UP000015105"/>
    </source>
</evidence>
<dbReference type="InterPro" id="IPR000719">
    <property type="entry name" value="Prot_kinase_dom"/>
</dbReference>
<evidence type="ECO:0000259" key="3">
    <source>
        <dbReference type="PROSITE" id="PS50011"/>
    </source>
</evidence>
<keyword evidence="5" id="KW-1185">Reference proteome</keyword>
<dbReference type="InterPro" id="IPR008271">
    <property type="entry name" value="Ser/Thr_kinase_AS"/>
</dbReference>
<name>A0A453LG43_AEGTS</name>
<proteinExistence type="predicted"/>
<evidence type="ECO:0000313" key="4">
    <source>
        <dbReference type="EnsemblPlants" id="AET5Gv20746300.1"/>
    </source>
</evidence>
<dbReference type="InterPro" id="IPR045274">
    <property type="entry name" value="WAK-like"/>
</dbReference>
<dbReference type="GO" id="GO:0004674">
    <property type="term" value="F:protein serine/threonine kinase activity"/>
    <property type="evidence" value="ECO:0007669"/>
    <property type="project" value="TreeGrafter"/>
</dbReference>
<dbReference type="GO" id="GO:0007166">
    <property type="term" value="P:cell surface receptor signaling pathway"/>
    <property type="evidence" value="ECO:0007669"/>
    <property type="project" value="InterPro"/>
</dbReference>
<dbReference type="InterPro" id="IPR011009">
    <property type="entry name" value="Kinase-like_dom_sf"/>
</dbReference>
<evidence type="ECO:0000256" key="2">
    <source>
        <dbReference type="ARBA" id="ARBA00022840"/>
    </source>
</evidence>
<reference evidence="5" key="2">
    <citation type="journal article" date="2017" name="Nat. Plants">
        <title>The Aegilops tauschii genome reveals multiple impacts of transposons.</title>
        <authorList>
            <person name="Zhao G."/>
            <person name="Zou C."/>
            <person name="Li K."/>
            <person name="Wang K."/>
            <person name="Li T."/>
            <person name="Gao L."/>
            <person name="Zhang X."/>
            <person name="Wang H."/>
            <person name="Yang Z."/>
            <person name="Liu X."/>
            <person name="Jiang W."/>
            <person name="Mao L."/>
            <person name="Kong X."/>
            <person name="Jiao Y."/>
            <person name="Jia J."/>
        </authorList>
    </citation>
    <scope>NUCLEOTIDE SEQUENCE [LARGE SCALE GENOMIC DNA]</scope>
    <source>
        <strain evidence="5">cv. AL8/78</strain>
    </source>
</reference>
<sequence>MIVSELLARQQVRLLNYLHSTASIPIFHRDVKSANILLTDNLTAKVADFGASRSISIDETRVVTTVQGTFGNLDPEYHRTGQLTQKSDVYSFSVMIVELLTRKKPIFLDSCGEKLSLCNYFVQSLQDNTMMEIIKAQIFKEGNDRQIDKEA</sequence>
<reference evidence="4" key="5">
    <citation type="journal article" date="2021" name="G3 (Bethesda)">
        <title>Aegilops tauschii genome assembly Aet v5.0 features greater sequence contiguity and improved annotation.</title>
        <authorList>
            <person name="Wang L."/>
            <person name="Zhu T."/>
            <person name="Rodriguez J.C."/>
            <person name="Deal K.R."/>
            <person name="Dubcovsky J."/>
            <person name="McGuire P.E."/>
            <person name="Lux T."/>
            <person name="Spannagl M."/>
            <person name="Mayer K.F.X."/>
            <person name="Baldrich P."/>
            <person name="Meyers B.C."/>
            <person name="Huo N."/>
            <person name="Gu Y.Q."/>
            <person name="Zhou H."/>
            <person name="Devos K.M."/>
            <person name="Bennetzen J.L."/>
            <person name="Unver T."/>
            <person name="Budak H."/>
            <person name="Gulick P.J."/>
            <person name="Galiba G."/>
            <person name="Kalapos B."/>
            <person name="Nelson D.R."/>
            <person name="Li P."/>
            <person name="You F.M."/>
            <person name="Luo M.C."/>
            <person name="Dvorak J."/>
        </authorList>
    </citation>
    <scope>NUCLEOTIDE SEQUENCE [LARGE SCALE GENOMIC DNA]</scope>
    <source>
        <strain evidence="4">cv. AL8/78</strain>
    </source>
</reference>
<dbReference type="EnsemblPlants" id="AET5Gv20746300.1">
    <property type="protein sequence ID" value="AET5Gv20746300.1"/>
    <property type="gene ID" value="AET5Gv20746300"/>
</dbReference>
<protein>
    <recommendedName>
        <fullName evidence="3">Protein kinase domain-containing protein</fullName>
    </recommendedName>
</protein>
<dbReference type="AlphaFoldDB" id="A0A453LG43"/>
<dbReference type="PROSITE" id="PS00108">
    <property type="entry name" value="PROTEIN_KINASE_ST"/>
    <property type="match status" value="1"/>
</dbReference>